<proteinExistence type="predicted"/>
<dbReference type="AlphaFoldDB" id="A0A6A6X7J5"/>
<feature type="region of interest" description="Disordered" evidence="1">
    <location>
        <begin position="223"/>
        <end position="254"/>
    </location>
</feature>
<gene>
    <name evidence="2" type="ORF">K505DRAFT_418517</name>
</gene>
<sequence length="615" mass="68325">MAAVMDTRTKYRVGSPILPTLPVNSKPLSFSAKLHWATHLERIGDILDRNKITDRSTNVEYRFHTECHDKDKYITIRTQAKYEAESDITWPRAVQQIQEYLNHENLHPAIEILAPALEGRRTYPVETDVFQWNKVLLPDVHNIINSYDTQWIAIDMVYREDVEVTGMKRPTILISARDADEQYWWDDILPAVRHRVAQFPNIQVELLYCYELIPAAANAALPQESTNDADVDSPQGHDDAANAGPPQEPSKDDDTILREFDDSADIVLLEKCLKSQTIPLGASCGRRGGGTGSLGGTLRLRKPDSTEFRVGITNHHVIFGYDICGGPITKFLDPINVESPSKADRTAYEKRLSNYSSYYTEKGTQLSDEAKENKKGTADMVARIKSFDAKVGEVFASSGFRSVQDNNHDEAWSMDWCLIKIEGRPSSSTFDSFELGIKDITGYCSIDPCRAYHVVKQGRTTGSTPGYISATESVIRSRVPDPEDGITKARKDPTDPPVRCHSMISDTKPIWNKDFLRPGDSGSLILLDPQNLGTLDDEGKTGSTSTSAETTAQVHKHEALIAGLAFANNPSSLLSYMMPIDMVIKDIESATGCTVVEPKYSGLVKHPPPPPPRAT</sequence>
<dbReference type="OrthoDB" id="5351220at2759"/>
<name>A0A6A6X7J5_9PLEO</name>
<keyword evidence="3" id="KW-1185">Reference proteome</keyword>
<accession>A0A6A6X7J5</accession>
<evidence type="ECO:0000313" key="3">
    <source>
        <dbReference type="Proteomes" id="UP000799757"/>
    </source>
</evidence>
<organism evidence="2 3">
    <name type="scientific">Melanomma pulvis-pyrius CBS 109.77</name>
    <dbReference type="NCBI Taxonomy" id="1314802"/>
    <lineage>
        <taxon>Eukaryota</taxon>
        <taxon>Fungi</taxon>
        <taxon>Dikarya</taxon>
        <taxon>Ascomycota</taxon>
        <taxon>Pezizomycotina</taxon>
        <taxon>Dothideomycetes</taxon>
        <taxon>Pleosporomycetidae</taxon>
        <taxon>Pleosporales</taxon>
        <taxon>Melanommataceae</taxon>
        <taxon>Melanomma</taxon>
    </lineage>
</organism>
<reference evidence="2" key="1">
    <citation type="journal article" date="2020" name="Stud. Mycol.">
        <title>101 Dothideomycetes genomes: a test case for predicting lifestyles and emergence of pathogens.</title>
        <authorList>
            <person name="Haridas S."/>
            <person name="Albert R."/>
            <person name="Binder M."/>
            <person name="Bloem J."/>
            <person name="Labutti K."/>
            <person name="Salamov A."/>
            <person name="Andreopoulos B."/>
            <person name="Baker S."/>
            <person name="Barry K."/>
            <person name="Bills G."/>
            <person name="Bluhm B."/>
            <person name="Cannon C."/>
            <person name="Castanera R."/>
            <person name="Culley D."/>
            <person name="Daum C."/>
            <person name="Ezra D."/>
            <person name="Gonzalez J."/>
            <person name="Henrissat B."/>
            <person name="Kuo A."/>
            <person name="Liang C."/>
            <person name="Lipzen A."/>
            <person name="Lutzoni F."/>
            <person name="Magnuson J."/>
            <person name="Mondo S."/>
            <person name="Nolan M."/>
            <person name="Ohm R."/>
            <person name="Pangilinan J."/>
            <person name="Park H.-J."/>
            <person name="Ramirez L."/>
            <person name="Alfaro M."/>
            <person name="Sun H."/>
            <person name="Tritt A."/>
            <person name="Yoshinaga Y."/>
            <person name="Zwiers L.-H."/>
            <person name="Turgeon B."/>
            <person name="Goodwin S."/>
            <person name="Spatafora J."/>
            <person name="Crous P."/>
            <person name="Grigoriev I."/>
        </authorList>
    </citation>
    <scope>NUCLEOTIDE SEQUENCE</scope>
    <source>
        <strain evidence="2">CBS 109.77</strain>
    </source>
</reference>
<evidence type="ECO:0000313" key="2">
    <source>
        <dbReference type="EMBL" id="KAF2792312.1"/>
    </source>
</evidence>
<protein>
    <submittedName>
        <fullName evidence="2">Uncharacterized protein</fullName>
    </submittedName>
</protein>
<evidence type="ECO:0000256" key="1">
    <source>
        <dbReference type="SAM" id="MobiDB-lite"/>
    </source>
</evidence>
<dbReference type="EMBL" id="MU001975">
    <property type="protein sequence ID" value="KAF2792312.1"/>
    <property type="molecule type" value="Genomic_DNA"/>
</dbReference>
<dbReference type="Proteomes" id="UP000799757">
    <property type="component" value="Unassembled WGS sequence"/>
</dbReference>